<dbReference type="RefSeq" id="WP_036557834.1">
    <property type="nucleotide sequence ID" value="NZ_JRNI01000011.1"/>
</dbReference>
<evidence type="ECO:0000313" key="1">
    <source>
        <dbReference type="EMBL" id="KGF31661.1"/>
    </source>
</evidence>
<keyword evidence="2" id="KW-1185">Reference proteome</keyword>
<dbReference type="eggNOG" id="COG3520">
    <property type="taxonomic scope" value="Bacteria"/>
</dbReference>
<dbReference type="PANTHER" id="PTHR35564:SF4">
    <property type="entry name" value="CYTOPLASMIC PROTEIN"/>
    <property type="match status" value="1"/>
</dbReference>
<dbReference type="OrthoDB" id="1523296at2"/>
<gene>
    <name evidence="1" type="ORF">HMPREF2130_02675</name>
</gene>
<protein>
    <recommendedName>
        <fullName evidence="3">Type VI secretion protein</fullName>
    </recommendedName>
</protein>
<dbReference type="EMBL" id="JRNI01000011">
    <property type="protein sequence ID" value="KGF31661.1"/>
    <property type="molecule type" value="Genomic_DNA"/>
</dbReference>
<name>A0A095ZBD0_9BURK</name>
<dbReference type="Proteomes" id="UP000029629">
    <property type="component" value="Unassembled WGS sequence"/>
</dbReference>
<proteinExistence type="predicted"/>
<reference evidence="1 2" key="1">
    <citation type="submission" date="2014-07" db="EMBL/GenBank/DDBJ databases">
        <authorList>
            <person name="McCorrison J."/>
            <person name="Sanka R."/>
            <person name="Torralba M."/>
            <person name="Gillis M."/>
            <person name="Haft D.H."/>
            <person name="Methe B."/>
            <person name="Sutton G."/>
            <person name="Nelson K.E."/>
        </authorList>
    </citation>
    <scope>NUCLEOTIDE SEQUENCE [LARGE SCALE GENOMIC DNA]</scope>
    <source>
        <strain evidence="1 2">DNF00040</strain>
    </source>
</reference>
<dbReference type="Pfam" id="PF06996">
    <property type="entry name" value="T6SS_TssG"/>
    <property type="match status" value="1"/>
</dbReference>
<dbReference type="PANTHER" id="PTHR35564">
    <property type="match status" value="1"/>
</dbReference>
<dbReference type="AlphaFoldDB" id="A0A095ZBD0"/>
<sequence length="347" mass="39763">MSKNRTVTTPKDLVALNDYWHTLEADPYAHSFYQVLRFIDARSDLLKPIGRNSLPKHEPVRLRQEPSMSFAPSNLTKVERKPGRPSTISILGFGLFGPNGPLPLHITEYVHERIHHHKDHTLSAFADIFHHRLITLFYRAWADSQTTVSLDRKNSAFSRHVASLISMGMDSLLERDAIYDHVKFYFAGHLARQSRNPEGLVSILKRFFGIEVALKEFIPQWIELHPEHQIQLGQNPVALGKDTILGSKVKDAQHKFRLELGPLSLAQYRRFFPQAQQSKELVSWVRQYIGIELAWDARLLLDKDEIQGLRLGQGGRLGLESFLGQRNPERGHFGELIIDYEARQGKA</sequence>
<accession>A0A095ZBD0</accession>
<comment type="caution">
    <text evidence="1">The sequence shown here is derived from an EMBL/GenBank/DDBJ whole genome shotgun (WGS) entry which is preliminary data.</text>
</comment>
<dbReference type="InterPro" id="IPR010732">
    <property type="entry name" value="T6SS_TssG-like"/>
</dbReference>
<evidence type="ECO:0000313" key="2">
    <source>
        <dbReference type="Proteomes" id="UP000029629"/>
    </source>
</evidence>
<organism evidence="1 2">
    <name type="scientific">Oligella urethralis DNF00040</name>
    <dbReference type="NCBI Taxonomy" id="1401065"/>
    <lineage>
        <taxon>Bacteria</taxon>
        <taxon>Pseudomonadati</taxon>
        <taxon>Pseudomonadota</taxon>
        <taxon>Betaproteobacteria</taxon>
        <taxon>Burkholderiales</taxon>
        <taxon>Alcaligenaceae</taxon>
        <taxon>Oligella</taxon>
    </lineage>
</organism>
<evidence type="ECO:0008006" key="3">
    <source>
        <dbReference type="Google" id="ProtNLM"/>
    </source>
</evidence>
<dbReference type="NCBIfam" id="TIGR03347">
    <property type="entry name" value="VI_chp_1"/>
    <property type="match status" value="1"/>
</dbReference>